<gene>
    <name evidence="7" type="ORF">B0H63DRAFT_438931</name>
</gene>
<feature type="compositionally biased region" description="Polar residues" evidence="5">
    <location>
        <begin position="382"/>
        <end position="393"/>
    </location>
</feature>
<dbReference type="InterPro" id="IPR013083">
    <property type="entry name" value="Znf_RING/FYVE/PHD"/>
</dbReference>
<feature type="region of interest" description="Disordered" evidence="5">
    <location>
        <begin position="441"/>
        <end position="465"/>
    </location>
</feature>
<dbReference type="InterPro" id="IPR052256">
    <property type="entry name" value="E3_ubiquitin-ligase_CHFR"/>
</dbReference>
<keyword evidence="1" id="KW-0479">Metal-binding</keyword>
<dbReference type="GO" id="GO:0005634">
    <property type="term" value="C:nucleus"/>
    <property type="evidence" value="ECO:0007669"/>
    <property type="project" value="TreeGrafter"/>
</dbReference>
<dbReference type="PROSITE" id="PS50089">
    <property type="entry name" value="ZF_RING_2"/>
    <property type="match status" value="1"/>
</dbReference>
<keyword evidence="2 4" id="KW-0863">Zinc-finger</keyword>
<dbReference type="SMART" id="SM00184">
    <property type="entry name" value="RING"/>
    <property type="match status" value="1"/>
</dbReference>
<evidence type="ECO:0000256" key="2">
    <source>
        <dbReference type="ARBA" id="ARBA00022771"/>
    </source>
</evidence>
<feature type="compositionally biased region" description="Low complexity" evidence="5">
    <location>
        <begin position="485"/>
        <end position="505"/>
    </location>
</feature>
<dbReference type="PANTHER" id="PTHR16079:SF4">
    <property type="entry name" value="E3 UBIQUITIN-PROTEIN LIGASE CHFR"/>
    <property type="match status" value="1"/>
</dbReference>
<dbReference type="InterPro" id="IPR036028">
    <property type="entry name" value="SH3-like_dom_sf"/>
</dbReference>
<feature type="compositionally biased region" description="Basic and acidic residues" evidence="5">
    <location>
        <begin position="296"/>
        <end position="310"/>
    </location>
</feature>
<dbReference type="InterPro" id="IPR018957">
    <property type="entry name" value="Znf_C3HC4_RING-type"/>
</dbReference>
<protein>
    <recommendedName>
        <fullName evidence="6">RING-type domain-containing protein</fullName>
    </recommendedName>
</protein>
<keyword evidence="8" id="KW-1185">Reference proteome</keyword>
<feature type="region of interest" description="Disordered" evidence="5">
    <location>
        <begin position="484"/>
        <end position="505"/>
    </location>
</feature>
<dbReference type="AlphaFoldDB" id="A0AAE0KFG3"/>
<organism evidence="7 8">
    <name type="scientific">Podospora didyma</name>
    <dbReference type="NCBI Taxonomy" id="330526"/>
    <lineage>
        <taxon>Eukaryota</taxon>
        <taxon>Fungi</taxon>
        <taxon>Dikarya</taxon>
        <taxon>Ascomycota</taxon>
        <taxon>Pezizomycotina</taxon>
        <taxon>Sordariomycetes</taxon>
        <taxon>Sordariomycetidae</taxon>
        <taxon>Sordariales</taxon>
        <taxon>Podosporaceae</taxon>
        <taxon>Podospora</taxon>
    </lineage>
</organism>
<name>A0AAE0KFG3_9PEZI</name>
<evidence type="ECO:0000313" key="8">
    <source>
        <dbReference type="Proteomes" id="UP001285441"/>
    </source>
</evidence>
<dbReference type="PROSITE" id="PS00518">
    <property type="entry name" value="ZF_RING_1"/>
    <property type="match status" value="1"/>
</dbReference>
<feature type="region of interest" description="Disordered" evidence="5">
    <location>
        <begin position="278"/>
        <end position="416"/>
    </location>
</feature>
<feature type="region of interest" description="Disordered" evidence="5">
    <location>
        <begin position="151"/>
        <end position="222"/>
    </location>
</feature>
<dbReference type="Gene3D" id="3.30.40.10">
    <property type="entry name" value="Zinc/RING finger domain, C3HC4 (zinc finger)"/>
    <property type="match status" value="1"/>
</dbReference>
<reference evidence="7" key="2">
    <citation type="submission" date="2023-06" db="EMBL/GenBank/DDBJ databases">
        <authorList>
            <consortium name="Lawrence Berkeley National Laboratory"/>
            <person name="Haridas S."/>
            <person name="Hensen N."/>
            <person name="Bonometti L."/>
            <person name="Westerberg I."/>
            <person name="Brannstrom I.O."/>
            <person name="Guillou S."/>
            <person name="Cros-Aarteil S."/>
            <person name="Calhoun S."/>
            <person name="Kuo A."/>
            <person name="Mondo S."/>
            <person name="Pangilinan J."/>
            <person name="Riley R."/>
            <person name="LaButti K."/>
            <person name="Andreopoulos B."/>
            <person name="Lipzen A."/>
            <person name="Chen C."/>
            <person name="Yanf M."/>
            <person name="Daum C."/>
            <person name="Ng V."/>
            <person name="Clum A."/>
            <person name="Steindorff A."/>
            <person name="Ohm R."/>
            <person name="Martin F."/>
            <person name="Silar P."/>
            <person name="Natvig D."/>
            <person name="Lalanne C."/>
            <person name="Gautier V."/>
            <person name="Ament-velasquez S.L."/>
            <person name="Kruys A."/>
            <person name="Hutchinson M.I."/>
            <person name="Powell A.J."/>
            <person name="Barry K."/>
            <person name="Miller A.N."/>
            <person name="Grigoriev I.V."/>
            <person name="Debuchy R."/>
            <person name="Gladieux P."/>
            <person name="Thoren M.H."/>
            <person name="Johannesson H."/>
        </authorList>
    </citation>
    <scope>NUCLEOTIDE SEQUENCE</scope>
    <source>
        <strain evidence="7">CBS 232.78</strain>
    </source>
</reference>
<evidence type="ECO:0000313" key="7">
    <source>
        <dbReference type="EMBL" id="KAK3375501.1"/>
    </source>
</evidence>
<comment type="caution">
    <text evidence="7">The sequence shown here is derived from an EMBL/GenBank/DDBJ whole genome shotgun (WGS) entry which is preliminary data.</text>
</comment>
<feature type="compositionally biased region" description="Polar residues" evidence="5">
    <location>
        <begin position="403"/>
        <end position="414"/>
    </location>
</feature>
<dbReference type="Pfam" id="PF00097">
    <property type="entry name" value="zf-C3HC4"/>
    <property type="match status" value="1"/>
</dbReference>
<feature type="domain" description="RING-type" evidence="6">
    <location>
        <begin position="16"/>
        <end position="72"/>
    </location>
</feature>
<dbReference type="SUPFAM" id="SSF50044">
    <property type="entry name" value="SH3-domain"/>
    <property type="match status" value="1"/>
</dbReference>
<dbReference type="GO" id="GO:0004842">
    <property type="term" value="F:ubiquitin-protein transferase activity"/>
    <property type="evidence" value="ECO:0007669"/>
    <property type="project" value="TreeGrafter"/>
</dbReference>
<dbReference type="GO" id="GO:0006511">
    <property type="term" value="P:ubiquitin-dependent protein catabolic process"/>
    <property type="evidence" value="ECO:0007669"/>
    <property type="project" value="TreeGrafter"/>
</dbReference>
<evidence type="ECO:0000256" key="1">
    <source>
        <dbReference type="ARBA" id="ARBA00022723"/>
    </source>
</evidence>
<dbReference type="Proteomes" id="UP001285441">
    <property type="component" value="Unassembled WGS sequence"/>
</dbReference>
<dbReference type="InterPro" id="IPR001841">
    <property type="entry name" value="Znf_RING"/>
</dbReference>
<feature type="region of interest" description="Disordered" evidence="5">
    <location>
        <begin position="664"/>
        <end position="687"/>
    </location>
</feature>
<dbReference type="GO" id="GO:0016567">
    <property type="term" value="P:protein ubiquitination"/>
    <property type="evidence" value="ECO:0007669"/>
    <property type="project" value="TreeGrafter"/>
</dbReference>
<sequence length="936" mass="103991">MDSPKAAVNLETELTCSICTDLLYQPLTLLDCLHTFCGACLKEWFHWQAIRAESAPTPPSPDAAVFTCPSCRERVRDTRHDARVTTLLEMFIALNPEKAKSDADREEMDKKFKKGEKILPKLSFQDRTPEQRRLDTEERRLLEEVRQMSIREAVAQSSQTSSRPRRREASSRTRARSTTLRAENPHADNTRRRRSGSRQRPTIESSEVGRQVEHQSSLRSLISSEGVEARDIEREIEDFARQIQEEGLLDGLDLDNIDLANNTDLSRRITEAYRRRHRERLRREGARPSNASSHSHRSDVSTRPRSRTGETSRPSSRHTAHSRAPSASSNEERGRYPPSSSGLLEVQEPARRRRTPSASRSATVPVNSSQPDVRIAARRSQTDLATRSNPSDDQPSRPRVSTDTRSVSSPNAITSIGGRVVESPSLGSLPFSVRAAGGLGISEPQADMQPDAGNTMTTTTATTPRKRVQRPAELVIGHASFVSTSGPLSPSLSSPPLSSPRRPQLPRYKEPFITCNKCLREHIEYEVHYNCSICHKGQWNTCLDCYRRRRGCYYTFFGFGDMAWKNWEKAKSTDPSLGPPHILTARRFAEPRAIPGGAEGRRTLTTDNPADRLQMGNFCSRCSAWSKDGFWQCDSCNEGEWGFCDDCVNQGRICSHSLVYQPPGNRSGNPQSPTPPSSPSPRSAVFPRPLATSTVAGHSALVTGSLKPVFLTPPCEVCKNLIPASEPRHHCYSCTSKVVPDAKPGDYNICQPCYAGLVSDGTISPENGPAGWRRCLQGHRMVVIGFAVDERGAEWRRILRDSVGGARLRSEPYEDASPGLLVWSWHDSHENKKLERLAAREVSVSTAAAVAAADEGEPMGRFTNRFPPEGGSGPRAVMGWGWYPGPGADDELLFPKGAEILEVETVNEEWFHGFYMKASGLFPAPYVKKLIQRGES</sequence>
<evidence type="ECO:0000256" key="3">
    <source>
        <dbReference type="ARBA" id="ARBA00022833"/>
    </source>
</evidence>
<dbReference type="EMBL" id="JAULSW010000007">
    <property type="protein sequence ID" value="KAK3375501.1"/>
    <property type="molecule type" value="Genomic_DNA"/>
</dbReference>
<accession>A0AAE0KFG3</accession>
<proteinExistence type="predicted"/>
<dbReference type="Gene3D" id="2.30.30.40">
    <property type="entry name" value="SH3 Domains"/>
    <property type="match status" value="1"/>
</dbReference>
<reference evidence="7" key="1">
    <citation type="journal article" date="2023" name="Mol. Phylogenet. Evol.">
        <title>Genome-scale phylogeny and comparative genomics of the fungal order Sordariales.</title>
        <authorList>
            <person name="Hensen N."/>
            <person name="Bonometti L."/>
            <person name="Westerberg I."/>
            <person name="Brannstrom I.O."/>
            <person name="Guillou S."/>
            <person name="Cros-Aarteil S."/>
            <person name="Calhoun S."/>
            <person name="Haridas S."/>
            <person name="Kuo A."/>
            <person name="Mondo S."/>
            <person name="Pangilinan J."/>
            <person name="Riley R."/>
            <person name="LaButti K."/>
            <person name="Andreopoulos B."/>
            <person name="Lipzen A."/>
            <person name="Chen C."/>
            <person name="Yan M."/>
            <person name="Daum C."/>
            <person name="Ng V."/>
            <person name="Clum A."/>
            <person name="Steindorff A."/>
            <person name="Ohm R.A."/>
            <person name="Martin F."/>
            <person name="Silar P."/>
            <person name="Natvig D.O."/>
            <person name="Lalanne C."/>
            <person name="Gautier V."/>
            <person name="Ament-Velasquez S.L."/>
            <person name="Kruys A."/>
            <person name="Hutchinson M.I."/>
            <person name="Powell A.J."/>
            <person name="Barry K."/>
            <person name="Miller A.N."/>
            <person name="Grigoriev I.V."/>
            <person name="Debuchy R."/>
            <person name="Gladieux P."/>
            <person name="Hiltunen Thoren M."/>
            <person name="Johannesson H."/>
        </authorList>
    </citation>
    <scope>NUCLEOTIDE SEQUENCE</scope>
    <source>
        <strain evidence="7">CBS 232.78</strain>
    </source>
</reference>
<keyword evidence="3" id="KW-0862">Zinc</keyword>
<evidence type="ECO:0000256" key="5">
    <source>
        <dbReference type="SAM" id="MobiDB-lite"/>
    </source>
</evidence>
<evidence type="ECO:0000256" key="4">
    <source>
        <dbReference type="PROSITE-ProRule" id="PRU00175"/>
    </source>
</evidence>
<dbReference type="GO" id="GO:0008270">
    <property type="term" value="F:zinc ion binding"/>
    <property type="evidence" value="ECO:0007669"/>
    <property type="project" value="UniProtKB-KW"/>
</dbReference>
<dbReference type="PANTHER" id="PTHR16079">
    <property type="entry name" value="UBIQUITIN LIGASE PROTEIN CHFR"/>
    <property type="match status" value="1"/>
</dbReference>
<evidence type="ECO:0000259" key="6">
    <source>
        <dbReference type="PROSITE" id="PS50089"/>
    </source>
</evidence>
<dbReference type="InterPro" id="IPR017907">
    <property type="entry name" value="Znf_RING_CS"/>
</dbReference>
<dbReference type="SUPFAM" id="SSF57850">
    <property type="entry name" value="RING/U-box"/>
    <property type="match status" value="1"/>
</dbReference>